<sequence>MESLCNSMADTFRAKRFLVRMRKLAGGEEDSGGVCSILLAALYCKRDHKSRDVDRARGNTLKSRYTCFFRAASPVAPKETTETHRTLGYASGKSIFGCSRNAHVRAVTRTAMQEELQDAKLLPVSLECAEKSTQMGEVEKAANDGVRLGGDEMKS</sequence>
<name>A0AC60PSD5_IXOPE</name>
<evidence type="ECO:0000313" key="1">
    <source>
        <dbReference type="EMBL" id="KAG0423882.1"/>
    </source>
</evidence>
<evidence type="ECO:0000313" key="2">
    <source>
        <dbReference type="Proteomes" id="UP000805193"/>
    </source>
</evidence>
<accession>A0AC60PSD5</accession>
<comment type="caution">
    <text evidence="1">The sequence shown here is derived from an EMBL/GenBank/DDBJ whole genome shotgun (WGS) entry which is preliminary data.</text>
</comment>
<organism evidence="1 2">
    <name type="scientific">Ixodes persulcatus</name>
    <name type="common">Taiga tick</name>
    <dbReference type="NCBI Taxonomy" id="34615"/>
    <lineage>
        <taxon>Eukaryota</taxon>
        <taxon>Metazoa</taxon>
        <taxon>Ecdysozoa</taxon>
        <taxon>Arthropoda</taxon>
        <taxon>Chelicerata</taxon>
        <taxon>Arachnida</taxon>
        <taxon>Acari</taxon>
        <taxon>Parasitiformes</taxon>
        <taxon>Ixodida</taxon>
        <taxon>Ixodoidea</taxon>
        <taxon>Ixodidae</taxon>
        <taxon>Ixodinae</taxon>
        <taxon>Ixodes</taxon>
    </lineage>
</organism>
<proteinExistence type="predicted"/>
<protein>
    <submittedName>
        <fullName evidence="1">Uncharacterized protein</fullName>
    </submittedName>
</protein>
<keyword evidence="2" id="KW-1185">Reference proteome</keyword>
<dbReference type="EMBL" id="JABSTQ010010044">
    <property type="protein sequence ID" value="KAG0423882.1"/>
    <property type="molecule type" value="Genomic_DNA"/>
</dbReference>
<gene>
    <name evidence="1" type="ORF">HPB47_000373</name>
</gene>
<reference evidence="1 2" key="1">
    <citation type="journal article" date="2020" name="Cell">
        <title>Large-Scale Comparative Analyses of Tick Genomes Elucidate Their Genetic Diversity and Vector Capacities.</title>
        <authorList>
            <consortium name="Tick Genome and Microbiome Consortium (TIGMIC)"/>
            <person name="Jia N."/>
            <person name="Wang J."/>
            <person name="Shi W."/>
            <person name="Du L."/>
            <person name="Sun Y."/>
            <person name="Zhan W."/>
            <person name="Jiang J.F."/>
            <person name="Wang Q."/>
            <person name="Zhang B."/>
            <person name="Ji P."/>
            <person name="Bell-Sakyi L."/>
            <person name="Cui X.M."/>
            <person name="Yuan T.T."/>
            <person name="Jiang B.G."/>
            <person name="Yang W.F."/>
            <person name="Lam T.T."/>
            <person name="Chang Q.C."/>
            <person name="Ding S.J."/>
            <person name="Wang X.J."/>
            <person name="Zhu J.G."/>
            <person name="Ruan X.D."/>
            <person name="Zhao L."/>
            <person name="Wei J.T."/>
            <person name="Ye R.Z."/>
            <person name="Que T.C."/>
            <person name="Du C.H."/>
            <person name="Zhou Y.H."/>
            <person name="Cheng J.X."/>
            <person name="Dai P.F."/>
            <person name="Guo W.B."/>
            <person name="Han X.H."/>
            <person name="Huang E.J."/>
            <person name="Li L.F."/>
            <person name="Wei W."/>
            <person name="Gao Y.C."/>
            <person name="Liu J.Z."/>
            <person name="Shao H.Z."/>
            <person name="Wang X."/>
            <person name="Wang C.C."/>
            <person name="Yang T.C."/>
            <person name="Huo Q.B."/>
            <person name="Li W."/>
            <person name="Chen H.Y."/>
            <person name="Chen S.E."/>
            <person name="Zhou L.G."/>
            <person name="Ni X.B."/>
            <person name="Tian J.H."/>
            <person name="Sheng Y."/>
            <person name="Liu T."/>
            <person name="Pan Y.S."/>
            <person name="Xia L.Y."/>
            <person name="Li J."/>
            <person name="Zhao F."/>
            <person name="Cao W.C."/>
        </authorList>
    </citation>
    <scope>NUCLEOTIDE SEQUENCE [LARGE SCALE GENOMIC DNA]</scope>
    <source>
        <strain evidence="1">Iper-2018</strain>
    </source>
</reference>
<dbReference type="Proteomes" id="UP000805193">
    <property type="component" value="Unassembled WGS sequence"/>
</dbReference>